<dbReference type="Proteomes" id="UP000685013">
    <property type="component" value="Chromosome 14"/>
</dbReference>
<dbReference type="PANTHER" id="PTHR11630">
    <property type="entry name" value="DNA REPLICATION LICENSING FACTOR MCM FAMILY MEMBER"/>
    <property type="match status" value="1"/>
</dbReference>
<dbReference type="GO" id="GO:0005524">
    <property type="term" value="F:ATP binding"/>
    <property type="evidence" value="ECO:0007669"/>
    <property type="project" value="InterPro"/>
</dbReference>
<dbReference type="GO" id="GO:0005634">
    <property type="term" value="C:nucleus"/>
    <property type="evidence" value="ECO:0007669"/>
    <property type="project" value="TreeGrafter"/>
</dbReference>
<dbReference type="EMBL" id="JAGKQH010000014">
    <property type="protein sequence ID" value="KAG6580586.1"/>
    <property type="molecule type" value="Genomic_DNA"/>
</dbReference>
<sequence length="367" mass="41451">MWVKNCLCCHLSKNTILMAVACPGVCLVQCFMMLSRKTCDQPGFYLMLKENPKVVLKCMSAAIQQVRRTEWMHNLEDVTKILVRLHNYSESMLALMNLKASYIDKLVSVRVIVVKVSPPSFVSWMGVKAKHSIPFELVLKQPTLIKYGCKNSLNLMTMKKSGCLELVINHYMDIGGGNYLYLAAVSIKNSKSQSIHLRSCNILTLMQEKSSCLIFSHSPKRLQFIMKFFSGECGSDVFCQILQSLCSSIYGHELVKGCPGLGKNQLRQATAAVSTHVTARQLKSLVRLAEARARVDLREKITVQDTMDVVEIIKESLYDKYADEHGVLAFGRSGGNESTERSQVIYECTHKQSELQHKDSFSYRIRL</sequence>
<dbReference type="GO" id="GO:0042555">
    <property type="term" value="C:MCM complex"/>
    <property type="evidence" value="ECO:0007669"/>
    <property type="project" value="TreeGrafter"/>
</dbReference>
<organism evidence="3 4">
    <name type="scientific">Cucurbita argyrosperma subsp. sororia</name>
    <dbReference type="NCBI Taxonomy" id="37648"/>
    <lineage>
        <taxon>Eukaryota</taxon>
        <taxon>Viridiplantae</taxon>
        <taxon>Streptophyta</taxon>
        <taxon>Embryophyta</taxon>
        <taxon>Tracheophyta</taxon>
        <taxon>Spermatophyta</taxon>
        <taxon>Magnoliopsida</taxon>
        <taxon>eudicotyledons</taxon>
        <taxon>Gunneridae</taxon>
        <taxon>Pentapetalae</taxon>
        <taxon>rosids</taxon>
        <taxon>fabids</taxon>
        <taxon>Cucurbitales</taxon>
        <taxon>Cucurbitaceae</taxon>
        <taxon>Cucurbiteae</taxon>
        <taxon>Cucurbita</taxon>
    </lineage>
</organism>
<name>A0AAV6MFH6_9ROSI</name>
<dbReference type="GO" id="GO:0017116">
    <property type="term" value="F:single-stranded DNA helicase activity"/>
    <property type="evidence" value="ECO:0007669"/>
    <property type="project" value="TreeGrafter"/>
</dbReference>
<evidence type="ECO:0000259" key="2">
    <source>
        <dbReference type="Pfam" id="PF17855"/>
    </source>
</evidence>
<dbReference type="GO" id="GO:0003697">
    <property type="term" value="F:single-stranded DNA binding"/>
    <property type="evidence" value="ECO:0007669"/>
    <property type="project" value="TreeGrafter"/>
</dbReference>
<keyword evidence="3" id="KW-0378">Hydrolase</keyword>
<accession>A0AAV6MFH6</accession>
<dbReference type="InterPro" id="IPR041562">
    <property type="entry name" value="MCM_lid"/>
</dbReference>
<reference evidence="3 4" key="1">
    <citation type="journal article" date="2021" name="Hortic Res">
        <title>The domestication of Cucurbita argyrosperma as revealed by the genome of its wild relative.</title>
        <authorList>
            <person name="Barrera-Redondo J."/>
            <person name="Sanchez-de la Vega G."/>
            <person name="Aguirre-Liguori J.A."/>
            <person name="Castellanos-Morales G."/>
            <person name="Gutierrez-Guerrero Y.T."/>
            <person name="Aguirre-Dugua X."/>
            <person name="Aguirre-Planter E."/>
            <person name="Tenaillon M.I."/>
            <person name="Lira-Saade R."/>
            <person name="Eguiarte L.E."/>
        </authorList>
    </citation>
    <scope>NUCLEOTIDE SEQUENCE [LARGE SCALE GENOMIC DNA]</scope>
    <source>
        <strain evidence="3">JBR-2021</strain>
    </source>
</reference>
<dbReference type="InterPro" id="IPR031327">
    <property type="entry name" value="MCM"/>
</dbReference>
<feature type="non-terminal residue" evidence="3">
    <location>
        <position position="1"/>
    </location>
</feature>
<proteinExistence type="predicted"/>
<keyword evidence="3" id="KW-0067">ATP-binding</keyword>
<feature type="domain" description="MCM AAA-lid" evidence="2">
    <location>
        <begin position="265"/>
        <end position="317"/>
    </location>
</feature>
<dbReference type="EC" id="3.6.4.12" evidence="1"/>
<comment type="caution">
    <text evidence="3">The sequence shown here is derived from an EMBL/GenBank/DDBJ whole genome shotgun (WGS) entry which is preliminary data.</text>
</comment>
<dbReference type="Pfam" id="PF17855">
    <property type="entry name" value="MCM_lid"/>
    <property type="match status" value="1"/>
</dbReference>
<evidence type="ECO:0000256" key="1">
    <source>
        <dbReference type="ARBA" id="ARBA00012551"/>
    </source>
</evidence>
<evidence type="ECO:0000313" key="4">
    <source>
        <dbReference type="Proteomes" id="UP000685013"/>
    </source>
</evidence>
<evidence type="ECO:0000313" key="3">
    <source>
        <dbReference type="EMBL" id="KAG6580586.1"/>
    </source>
</evidence>
<keyword evidence="3" id="KW-0347">Helicase</keyword>
<protein>
    <recommendedName>
        <fullName evidence="1">DNA helicase</fullName>
        <ecNumber evidence="1">3.6.4.12</ecNumber>
    </recommendedName>
</protein>
<gene>
    <name evidence="3" type="primary">MCM8</name>
    <name evidence="3" type="ORF">SDJN03_20588</name>
</gene>
<dbReference type="AlphaFoldDB" id="A0AAV6MFH6"/>
<keyword evidence="3" id="KW-0547">Nucleotide-binding</keyword>
<keyword evidence="4" id="KW-1185">Reference proteome</keyword>
<dbReference type="PANTHER" id="PTHR11630:SF47">
    <property type="entry name" value="DNA HELICASE MCM8"/>
    <property type="match status" value="1"/>
</dbReference>